<evidence type="ECO:0000259" key="1">
    <source>
        <dbReference type="Pfam" id="PF04937"/>
    </source>
</evidence>
<sequence length="207" mass="23285">MDLFCRGNVEDVVDQRLRGGPGQQTTLENRLKKEERKNAIQKIARWAITAGVSFHALTSRSFHVALEAIGRFGSGLAPPSMHEISETCLQEEVRETHKILEIHKGHWKTYGCTLMCDGWTDRRQRSLINFLANSPKGTMFLKSIDASAHSHTAIYLFKEINDVIENIIGKENVVQIVTDNAANYKAACELVIEAPHNILDTMCCTLY</sequence>
<proteinExistence type="predicted"/>
<keyword evidence="3" id="KW-1185">Reference proteome</keyword>
<organism evidence="2 3">
    <name type="scientific">Acorus gramineus</name>
    <name type="common">Dwarf sweet flag</name>
    <dbReference type="NCBI Taxonomy" id="55184"/>
    <lineage>
        <taxon>Eukaryota</taxon>
        <taxon>Viridiplantae</taxon>
        <taxon>Streptophyta</taxon>
        <taxon>Embryophyta</taxon>
        <taxon>Tracheophyta</taxon>
        <taxon>Spermatophyta</taxon>
        <taxon>Magnoliopsida</taxon>
        <taxon>Liliopsida</taxon>
        <taxon>Acoraceae</taxon>
        <taxon>Acorus</taxon>
    </lineage>
</organism>
<gene>
    <name evidence="2" type="ORF">QJS04_geneDACA002474</name>
</gene>
<name>A0AAV9A0V9_ACOGR</name>
<dbReference type="Proteomes" id="UP001179952">
    <property type="component" value="Unassembled WGS sequence"/>
</dbReference>
<dbReference type="PANTHER" id="PTHR32166:SF122">
    <property type="entry name" value="OS09G0499600 PROTEIN"/>
    <property type="match status" value="1"/>
</dbReference>
<evidence type="ECO:0000313" key="3">
    <source>
        <dbReference type="Proteomes" id="UP001179952"/>
    </source>
</evidence>
<feature type="domain" description="DUF659" evidence="1">
    <location>
        <begin position="79"/>
        <end position="204"/>
    </location>
</feature>
<dbReference type="InterPro" id="IPR012337">
    <property type="entry name" value="RNaseH-like_sf"/>
</dbReference>
<dbReference type="Pfam" id="PF04937">
    <property type="entry name" value="DUF659"/>
    <property type="match status" value="1"/>
</dbReference>
<reference evidence="2" key="1">
    <citation type="journal article" date="2023" name="Nat. Commun.">
        <title>Diploid and tetraploid genomes of Acorus and the evolution of monocots.</title>
        <authorList>
            <person name="Ma L."/>
            <person name="Liu K.W."/>
            <person name="Li Z."/>
            <person name="Hsiao Y.Y."/>
            <person name="Qi Y."/>
            <person name="Fu T."/>
            <person name="Tang G.D."/>
            <person name="Zhang D."/>
            <person name="Sun W.H."/>
            <person name="Liu D.K."/>
            <person name="Li Y."/>
            <person name="Chen G.Z."/>
            <person name="Liu X.D."/>
            <person name="Liao X.Y."/>
            <person name="Jiang Y.T."/>
            <person name="Yu X."/>
            <person name="Hao Y."/>
            <person name="Huang J."/>
            <person name="Zhao X.W."/>
            <person name="Ke S."/>
            <person name="Chen Y.Y."/>
            <person name="Wu W.L."/>
            <person name="Hsu J.L."/>
            <person name="Lin Y.F."/>
            <person name="Huang M.D."/>
            <person name="Li C.Y."/>
            <person name="Huang L."/>
            <person name="Wang Z.W."/>
            <person name="Zhao X."/>
            <person name="Zhong W.Y."/>
            <person name="Peng D.H."/>
            <person name="Ahmad S."/>
            <person name="Lan S."/>
            <person name="Zhang J.S."/>
            <person name="Tsai W.C."/>
            <person name="Van de Peer Y."/>
            <person name="Liu Z.J."/>
        </authorList>
    </citation>
    <scope>NUCLEOTIDE SEQUENCE</scope>
    <source>
        <strain evidence="2">SCP</strain>
    </source>
</reference>
<dbReference type="PANTHER" id="PTHR32166">
    <property type="entry name" value="OSJNBA0013A04.12 PROTEIN"/>
    <property type="match status" value="1"/>
</dbReference>
<comment type="caution">
    <text evidence="2">The sequence shown here is derived from an EMBL/GenBank/DDBJ whole genome shotgun (WGS) entry which is preliminary data.</text>
</comment>
<reference evidence="2" key="2">
    <citation type="submission" date="2023-06" db="EMBL/GenBank/DDBJ databases">
        <authorList>
            <person name="Ma L."/>
            <person name="Liu K.-W."/>
            <person name="Li Z."/>
            <person name="Hsiao Y.-Y."/>
            <person name="Qi Y."/>
            <person name="Fu T."/>
            <person name="Tang G."/>
            <person name="Zhang D."/>
            <person name="Sun W.-H."/>
            <person name="Liu D.-K."/>
            <person name="Li Y."/>
            <person name="Chen G.-Z."/>
            <person name="Liu X.-D."/>
            <person name="Liao X.-Y."/>
            <person name="Jiang Y.-T."/>
            <person name="Yu X."/>
            <person name="Hao Y."/>
            <person name="Huang J."/>
            <person name="Zhao X.-W."/>
            <person name="Ke S."/>
            <person name="Chen Y.-Y."/>
            <person name="Wu W.-L."/>
            <person name="Hsu J.-L."/>
            <person name="Lin Y.-F."/>
            <person name="Huang M.-D."/>
            <person name="Li C.-Y."/>
            <person name="Huang L."/>
            <person name="Wang Z.-W."/>
            <person name="Zhao X."/>
            <person name="Zhong W.-Y."/>
            <person name="Peng D.-H."/>
            <person name="Ahmad S."/>
            <person name="Lan S."/>
            <person name="Zhang J.-S."/>
            <person name="Tsai W.-C."/>
            <person name="Van De Peer Y."/>
            <person name="Liu Z.-J."/>
        </authorList>
    </citation>
    <scope>NUCLEOTIDE SEQUENCE</scope>
    <source>
        <strain evidence="2">SCP</strain>
        <tissue evidence="2">Leaves</tissue>
    </source>
</reference>
<dbReference type="AlphaFoldDB" id="A0AAV9A0V9"/>
<protein>
    <recommendedName>
        <fullName evidence="1">DUF659 domain-containing protein</fullName>
    </recommendedName>
</protein>
<evidence type="ECO:0000313" key="2">
    <source>
        <dbReference type="EMBL" id="KAK1257626.1"/>
    </source>
</evidence>
<dbReference type="InterPro" id="IPR007021">
    <property type="entry name" value="DUF659"/>
</dbReference>
<accession>A0AAV9A0V9</accession>
<dbReference type="EMBL" id="JAUJYN010000038">
    <property type="protein sequence ID" value="KAK1257626.1"/>
    <property type="molecule type" value="Genomic_DNA"/>
</dbReference>
<dbReference type="SUPFAM" id="SSF53098">
    <property type="entry name" value="Ribonuclease H-like"/>
    <property type="match status" value="1"/>
</dbReference>